<keyword evidence="3 5" id="KW-0808">Transferase</keyword>
<evidence type="ECO:0000313" key="7">
    <source>
        <dbReference type="EMBL" id="BEP28924.1"/>
    </source>
</evidence>
<evidence type="ECO:0000313" key="8">
    <source>
        <dbReference type="Proteomes" id="UP001321786"/>
    </source>
</evidence>
<proteinExistence type="inferred from homology"/>
<dbReference type="SUPFAM" id="SSF48256">
    <property type="entry name" value="Citrate synthase"/>
    <property type="match status" value="1"/>
</dbReference>
<dbReference type="EMBL" id="AP028654">
    <property type="protein sequence ID" value="BEP28924.1"/>
    <property type="molecule type" value="Genomic_DNA"/>
</dbReference>
<evidence type="ECO:0000256" key="5">
    <source>
        <dbReference type="PIRNR" id="PIRNR001369"/>
    </source>
</evidence>
<accession>A0AAU9EC56</accession>
<evidence type="ECO:0000256" key="4">
    <source>
        <dbReference type="ARBA" id="ARBA00049288"/>
    </source>
</evidence>
<evidence type="ECO:0000256" key="6">
    <source>
        <dbReference type="PIRSR" id="PIRSR001369-1"/>
    </source>
</evidence>
<dbReference type="GO" id="GO:0006099">
    <property type="term" value="P:tricarboxylic acid cycle"/>
    <property type="evidence" value="ECO:0007669"/>
    <property type="project" value="InterPro"/>
</dbReference>
<feature type="active site" evidence="6">
    <location>
        <position position="328"/>
    </location>
</feature>
<dbReference type="Proteomes" id="UP001321786">
    <property type="component" value="Chromosome"/>
</dbReference>
<dbReference type="PANTHER" id="PTHR11739">
    <property type="entry name" value="CITRATE SYNTHASE"/>
    <property type="match status" value="1"/>
</dbReference>
<dbReference type="PRINTS" id="PR00143">
    <property type="entry name" value="CITRTSNTHASE"/>
</dbReference>
<dbReference type="GO" id="GO:0005975">
    <property type="term" value="P:carbohydrate metabolic process"/>
    <property type="evidence" value="ECO:0007669"/>
    <property type="project" value="TreeGrafter"/>
</dbReference>
<dbReference type="InterPro" id="IPR036969">
    <property type="entry name" value="Citrate_synthase_sf"/>
</dbReference>
<comment type="pathway">
    <text evidence="1">Carbohydrate metabolism; tricarboxylic acid cycle.</text>
</comment>
<name>A0AAU9EC56_9FIRM</name>
<dbReference type="PIRSF" id="PIRSF001369">
    <property type="entry name" value="Citrate_synth"/>
    <property type="match status" value="1"/>
</dbReference>
<evidence type="ECO:0000256" key="2">
    <source>
        <dbReference type="ARBA" id="ARBA00010566"/>
    </source>
</evidence>
<sequence length="450" mass="50875">MEIINNKYFKELTKLAEKNSKIAPSFYKENDVKRGLRNSNGTGVKVGLTHVGSVKGYELVDNIKRPINGKLYYRGYELSDIVNAFQSEKRKGFEETVFLLLFGELPNKNELTQFNEMLGASRELPNEFTENMILKIPSKNIMNKLQRSILVLYSYDYNPDGISLENILRQSIKLIAQFPTIISYGYQAKAHYFDKKSLIIHSPDNALSTAENILHLCRSDNKYTKTEAEILDLLLVVHAEHGGGNNSAFATHVVSSSGTDTYSAIAAAVGSLKGPKHGGANSKVTEMVNDIKENCTKWKDEANLKIYLEKIINKVAFDKTGLIYGMGHAVYTYSDPRAKLLKKEALKLAKEKDSLDEYNLYSNIEKLTKEIFDKKGKNKIISANVDLYSGFVYSMLEIPPELYTPLFATARIAGWCAHRIEQLISDDKIIRPAYISVNKHRKYKAIIDRK</sequence>
<dbReference type="InterPro" id="IPR002020">
    <property type="entry name" value="Citrate_synthase"/>
</dbReference>
<evidence type="ECO:0000256" key="3">
    <source>
        <dbReference type="ARBA" id="ARBA00022679"/>
    </source>
</evidence>
<dbReference type="Gene3D" id="1.10.580.10">
    <property type="entry name" value="Citrate Synthase, domain 1"/>
    <property type="match status" value="1"/>
</dbReference>
<dbReference type="GO" id="GO:0036440">
    <property type="term" value="F:citrate synthase activity"/>
    <property type="evidence" value="ECO:0007669"/>
    <property type="project" value="UniProtKB-EC"/>
</dbReference>
<reference evidence="7 8" key="1">
    <citation type="submission" date="2023-08" db="EMBL/GenBank/DDBJ databases">
        <title>Helicovermis profunda gen. nov., sp. nov., a novel mesophilic, fermentative bacterium within the Bacillota from a deep-sea hydrothermal vent chimney.</title>
        <authorList>
            <person name="Miyazaki U."/>
            <person name="Mizutani D."/>
            <person name="Hashimoto Y."/>
            <person name="Tame A."/>
            <person name="Sawayama S."/>
            <person name="Miyazaki J."/>
            <person name="Takai K."/>
            <person name="Nakagawa S."/>
        </authorList>
    </citation>
    <scope>NUCLEOTIDE SEQUENCE [LARGE SCALE GENOMIC DNA]</scope>
    <source>
        <strain evidence="7 8">S502</strain>
    </source>
</reference>
<dbReference type="Gene3D" id="1.10.230.10">
    <property type="entry name" value="Cytochrome P450-Terp, domain 2"/>
    <property type="match status" value="1"/>
</dbReference>
<dbReference type="AlphaFoldDB" id="A0AAU9EC56"/>
<dbReference type="NCBIfam" id="NF010635">
    <property type="entry name" value="PRK14032.1"/>
    <property type="match status" value="1"/>
</dbReference>
<feature type="active site" evidence="6">
    <location>
        <position position="386"/>
    </location>
</feature>
<protein>
    <recommendedName>
        <fullName evidence="5">Citrate synthase</fullName>
    </recommendedName>
</protein>
<dbReference type="Pfam" id="PF00285">
    <property type="entry name" value="Citrate_synt"/>
    <property type="match status" value="1"/>
</dbReference>
<dbReference type="KEGG" id="hprf:HLPR_12550"/>
<dbReference type="InterPro" id="IPR016142">
    <property type="entry name" value="Citrate_synth-like_lrg_a-sub"/>
</dbReference>
<comment type="similarity">
    <text evidence="2 5">Belongs to the citrate synthase family.</text>
</comment>
<dbReference type="InterPro" id="IPR016143">
    <property type="entry name" value="Citrate_synth-like_sm_a-sub"/>
</dbReference>
<keyword evidence="8" id="KW-1185">Reference proteome</keyword>
<gene>
    <name evidence="7" type="ORF">HLPR_12550</name>
</gene>
<dbReference type="GO" id="GO:0005829">
    <property type="term" value="C:cytosol"/>
    <property type="evidence" value="ECO:0007669"/>
    <property type="project" value="TreeGrafter"/>
</dbReference>
<organism evidence="7 8">
    <name type="scientific">Helicovermis profundi</name>
    <dbReference type="NCBI Taxonomy" id="3065157"/>
    <lineage>
        <taxon>Bacteria</taxon>
        <taxon>Bacillati</taxon>
        <taxon>Bacillota</taxon>
        <taxon>Clostridia</taxon>
        <taxon>Helicovermis</taxon>
    </lineage>
</organism>
<dbReference type="InterPro" id="IPR024176">
    <property type="entry name" value="Citrate_synthase_bac-typ"/>
</dbReference>
<comment type="catalytic activity">
    <reaction evidence="4">
        <text>oxaloacetate + acetyl-CoA + H2O = citrate + CoA + H(+)</text>
        <dbReference type="Rhea" id="RHEA:16845"/>
        <dbReference type="ChEBI" id="CHEBI:15377"/>
        <dbReference type="ChEBI" id="CHEBI:15378"/>
        <dbReference type="ChEBI" id="CHEBI:16452"/>
        <dbReference type="ChEBI" id="CHEBI:16947"/>
        <dbReference type="ChEBI" id="CHEBI:57287"/>
        <dbReference type="ChEBI" id="CHEBI:57288"/>
        <dbReference type="EC" id="2.3.3.16"/>
    </reaction>
</comment>
<dbReference type="PANTHER" id="PTHR11739:SF4">
    <property type="entry name" value="CITRATE SYNTHASE, PEROXISOMAL"/>
    <property type="match status" value="1"/>
</dbReference>
<evidence type="ECO:0000256" key="1">
    <source>
        <dbReference type="ARBA" id="ARBA00005163"/>
    </source>
</evidence>